<accession>A0A227P1K2</accession>
<proteinExistence type="predicted"/>
<dbReference type="Proteomes" id="UP000214684">
    <property type="component" value="Unassembled WGS sequence"/>
</dbReference>
<evidence type="ECO:0000313" key="3">
    <source>
        <dbReference type="Proteomes" id="UP000214684"/>
    </source>
</evidence>
<evidence type="ECO:0000256" key="1">
    <source>
        <dbReference type="SAM" id="SignalP"/>
    </source>
</evidence>
<keyword evidence="3" id="KW-1185">Reference proteome</keyword>
<sequence length="1496" mass="167040">MKLLNIKLLIFAFLLFSLQKVFSQNVAIPSVKINDHKENTGIVPIDCDYDFLLNKQIKLTAKFPDIRETNSYAVSSIDYAPVGDFNQGEVVDIKRMPEPDGTFKKNDTYSAAIDLPFIFCYYGNSYSQIIISDNGVVSFNTSLAQHECGLAPSGPIPNGLAVNSIFGVFHDMERKVDTGRKEAHQVLYRVEGSYPNRRVIINYNDIPQWSYTKNSTSQIVLYETTNIIDVYVKDRFKIESTNSAYDGAGSYKKNAAIGLTNYDSSAGIAAPGRDSGNWEAHNEAWRFYPNGNTNSTIQWFNENDIEISGTRNLKDILVNPTQNTKYKVSVTYNLCVPITVTDKIEVKFSIDFPTAKEKTTEAFCINNGENYTVDLTLYETEINPDPTLSFSYFEDQNITIPIASPKHAYVFSNNKTVFVKILKSGVCYSVGILNLRLNKKPVITPYQLFEKCDENNDGKEIVNLSTLGITGLNNTRYKYFESLETATAGSPEISNFINYALDVTTESDNTKVLYLRAWNATYNDPDCYTIVPFKIKLKQFIKVKKPEKPFLICYVVEGQTIKNYDLTQYKAQLLDFPVVGVNLDYYTNSNYSASYKIPNPASVTFNMNSTFYVKASAIGYCDAFTEIKLAADGNCDGTAGSGGGGGGGGTGSGGPGGGGGSICDTNKTSFTINLDTDYLKFYLYGGLTLSDITIIGFYDSTNNALLTDNAPYTYTFSPPFFKVIQARYKINATGLESYLNFPVSASKKATINPDSFDICDTYNDGTEIINLKTNNNPKPKWQVALENEYPDAIIHFFTNTTDLNNYENDPESTLNKSKIVSSINLTQPLTTVSVYVKYYGCIYTHEINFNLIALQEKLINPSYVVCDFDNDKKEFVNLIKITNNETDLKNELTAVQLTRLQTPVRYYRTLIQAHAGANNYITNLTNFEINSSQMSVFARLNIENECSVLVQVKFQFTTAVALPVLKNLLICDVNNDNQEFVNLYEGLVSSDSNAEITFYGTLAAAETGNETSPYFISNALASNYLVTVSPATIYLRVFDKLTTCWKILSFTITLVKTPVINNTIINSCDFGDDGKEILTASYIQAQLINNNKGLPALMTYKFYETEAEAIAITKASLTTFEATATNSIWANIKQNVGDCPIIIELKFNLVKPPALETKPLVYTICNNNTGNENGAIRENVILDQYRNDILGFPTTANYTFTYYDSNENDAIAGNYETSSAYTITSFPKTIWARVTYTPTECVSVKPIVFQQTTSLENIIKDSEIIACSSGEMSKEIDLRDYPPQMITASASLSDFYISYHTSRANAVNNIIITSDITHYSATTASNIWIKFRSKATECYIVKKLSVIMYSTPKAQDISLDICDETDGKLDGNYVIPDLHLYKNTIITGEPYLDNLYVYTYYKNLADATSGNENTVNNLNYTFTDADLKPGVYPNTNLHLVYVRIDRQDNTGCFSVVNISFQVNKKVPVNSIQPEILKCDESDNDGKTNFDLTSLQD</sequence>
<feature type="signal peptide" evidence="1">
    <location>
        <begin position="1"/>
        <end position="23"/>
    </location>
</feature>
<dbReference type="OrthoDB" id="9765926at2"/>
<comment type="caution">
    <text evidence="2">The sequence shown here is derived from an EMBL/GenBank/DDBJ whole genome shotgun (WGS) entry which is preliminary data.</text>
</comment>
<name>A0A227P1K2_9FLAO</name>
<reference evidence="2 3" key="1">
    <citation type="submission" date="2016-11" db="EMBL/GenBank/DDBJ databases">
        <title>Whole genomes of Flavobacteriaceae.</title>
        <authorList>
            <person name="Stine C."/>
            <person name="Li C."/>
            <person name="Tadesse D."/>
        </authorList>
    </citation>
    <scope>NUCLEOTIDE SEQUENCE [LARGE SCALE GENOMIC DNA]</scope>
    <source>
        <strain evidence="2 3">DSM 24704</strain>
    </source>
</reference>
<evidence type="ECO:0000313" key="2">
    <source>
        <dbReference type="EMBL" id="OXG03423.1"/>
    </source>
</evidence>
<feature type="chain" id="PRO_5030039206" evidence="1">
    <location>
        <begin position="24"/>
        <end position="1496"/>
    </location>
</feature>
<organism evidence="2 3">
    <name type="scientific">Flavobacterium araucananum</name>
    <dbReference type="NCBI Taxonomy" id="946678"/>
    <lineage>
        <taxon>Bacteria</taxon>
        <taxon>Pseudomonadati</taxon>
        <taxon>Bacteroidota</taxon>
        <taxon>Flavobacteriia</taxon>
        <taxon>Flavobacteriales</taxon>
        <taxon>Flavobacteriaceae</taxon>
        <taxon>Flavobacterium</taxon>
    </lineage>
</organism>
<keyword evidence="1" id="KW-0732">Signal</keyword>
<dbReference type="RefSeq" id="WP_089480789.1">
    <property type="nucleotide sequence ID" value="NZ_MUGS01000039.1"/>
</dbReference>
<dbReference type="EMBL" id="MUGS01000039">
    <property type="protein sequence ID" value="OXG03423.1"/>
    <property type="molecule type" value="Genomic_DNA"/>
</dbReference>
<gene>
    <name evidence="2" type="ORF">B0A64_17490</name>
</gene>
<protein>
    <submittedName>
        <fullName evidence="2">Uncharacterized protein</fullName>
    </submittedName>
</protein>